<dbReference type="AlphaFoldDB" id="A0A0G3BDY7"/>
<dbReference type="Gene3D" id="2.30.30.240">
    <property type="entry name" value="PRC-barrel domain"/>
    <property type="match status" value="2"/>
</dbReference>
<dbReference type="Proteomes" id="UP000035352">
    <property type="component" value="Chromosome"/>
</dbReference>
<evidence type="ECO:0000313" key="3">
    <source>
        <dbReference type="EMBL" id="AKJ27507.1"/>
    </source>
</evidence>
<reference evidence="3 4" key="1">
    <citation type="submission" date="2015-05" db="EMBL/GenBank/DDBJ databases">
        <authorList>
            <person name="Tang B."/>
            <person name="Yu Y."/>
        </authorList>
    </citation>
    <scope>NUCLEOTIDE SEQUENCE [LARGE SCALE GENOMIC DNA]</scope>
    <source>
        <strain evidence="3 4">DSM 7029</strain>
    </source>
</reference>
<dbReference type="InterPro" id="IPR011033">
    <property type="entry name" value="PRC_barrel-like_sf"/>
</dbReference>
<protein>
    <recommendedName>
        <fullName evidence="2">PRC-barrel domain-containing protein</fullName>
    </recommendedName>
</protein>
<feature type="domain" description="PRC-barrel" evidence="2">
    <location>
        <begin position="6"/>
        <end position="61"/>
    </location>
</feature>
<name>A0A0G3BDY7_9BURK</name>
<feature type="region of interest" description="Disordered" evidence="1">
    <location>
        <begin position="227"/>
        <end position="249"/>
    </location>
</feature>
<dbReference type="EMBL" id="CP011371">
    <property type="protein sequence ID" value="AKJ27507.1"/>
    <property type="molecule type" value="Genomic_DNA"/>
</dbReference>
<dbReference type="SUPFAM" id="SSF50346">
    <property type="entry name" value="PRC-barrel domain"/>
    <property type="match status" value="2"/>
</dbReference>
<evidence type="ECO:0000313" key="4">
    <source>
        <dbReference type="Proteomes" id="UP000035352"/>
    </source>
</evidence>
<sequence>MSRDARVSQLIGKRVHNPRGENLGEIKDLIIDVTHQRVHYAVLSFGGILGVGNKLFAYPVTLFSPVGREDELLLDMPRDKLKAAPGFDQEKWPNWGDRTYRSEIERHFGAAATPQNLPNQRLVRASQLVGKDVDDATGRDAGEIEDVVVNLGTGRVRYAVLDFDKAWSPQDRLLAVPLRAFAFPTSDRDLVLNVPRDQLDMSTGFDENRWPDLNDPAYVRNVDRALDTVRPSGNTPAQQRGAEPGPNMR</sequence>
<gene>
    <name evidence="3" type="ORF">AAW51_0816</name>
</gene>
<dbReference type="PANTHER" id="PTHR36505:SF1">
    <property type="entry name" value="BLR1072 PROTEIN"/>
    <property type="match status" value="1"/>
</dbReference>
<dbReference type="PANTHER" id="PTHR36505">
    <property type="entry name" value="BLR1072 PROTEIN"/>
    <property type="match status" value="1"/>
</dbReference>
<dbReference type="STRING" id="413882.AAW51_0816"/>
<feature type="domain" description="PRC-barrel" evidence="2">
    <location>
        <begin position="123"/>
        <end position="198"/>
    </location>
</feature>
<keyword evidence="4" id="KW-1185">Reference proteome</keyword>
<organism evidence="3 4">
    <name type="scientific">Caldimonas brevitalea</name>
    <dbReference type="NCBI Taxonomy" id="413882"/>
    <lineage>
        <taxon>Bacteria</taxon>
        <taxon>Pseudomonadati</taxon>
        <taxon>Pseudomonadota</taxon>
        <taxon>Betaproteobacteria</taxon>
        <taxon>Burkholderiales</taxon>
        <taxon>Sphaerotilaceae</taxon>
        <taxon>Caldimonas</taxon>
    </lineage>
</organism>
<evidence type="ECO:0000259" key="2">
    <source>
        <dbReference type="Pfam" id="PF05239"/>
    </source>
</evidence>
<proteinExistence type="predicted"/>
<accession>A0A0G3BDY7</accession>
<dbReference type="Pfam" id="PF05239">
    <property type="entry name" value="PRC"/>
    <property type="match status" value="2"/>
</dbReference>
<dbReference type="InterPro" id="IPR027275">
    <property type="entry name" value="PRC-brl_dom"/>
</dbReference>
<evidence type="ECO:0000256" key="1">
    <source>
        <dbReference type="SAM" id="MobiDB-lite"/>
    </source>
</evidence>
<dbReference type="KEGG" id="pbh:AAW51_0816"/>